<accession>A0A8T3V4Y2</accession>
<evidence type="ECO:0000313" key="4">
    <source>
        <dbReference type="Proteomes" id="UP000783037"/>
    </source>
</evidence>
<dbReference type="EMBL" id="SUTK01000008">
    <property type="protein sequence ID" value="MBE6501351.1"/>
    <property type="molecule type" value="Genomic_DNA"/>
</dbReference>
<keyword evidence="2" id="KW-0472">Membrane</keyword>
<keyword evidence="1" id="KW-0378">Hydrolase</keyword>
<keyword evidence="2" id="KW-0812">Transmembrane</keyword>
<dbReference type="InterPro" id="IPR023365">
    <property type="entry name" value="Sortase_dom-sf"/>
</dbReference>
<dbReference type="Pfam" id="PF04203">
    <property type="entry name" value="Sortase"/>
    <property type="match status" value="1"/>
</dbReference>
<dbReference type="InterPro" id="IPR005754">
    <property type="entry name" value="Sortase"/>
</dbReference>
<dbReference type="GO" id="GO:0016787">
    <property type="term" value="F:hydrolase activity"/>
    <property type="evidence" value="ECO:0007669"/>
    <property type="project" value="UniProtKB-KW"/>
</dbReference>
<evidence type="ECO:0000256" key="1">
    <source>
        <dbReference type="ARBA" id="ARBA00022801"/>
    </source>
</evidence>
<dbReference type="Proteomes" id="UP000783037">
    <property type="component" value="Unassembled WGS sequence"/>
</dbReference>
<feature type="transmembrane region" description="Helical" evidence="2">
    <location>
        <begin position="205"/>
        <end position="225"/>
    </location>
</feature>
<comment type="caution">
    <text evidence="3">The sequence shown here is derived from an EMBL/GenBank/DDBJ whole genome shotgun (WGS) entry which is preliminary data.</text>
</comment>
<name>A0A8T3V4Y2_9EURY</name>
<protein>
    <submittedName>
        <fullName evidence="3">Sortase</fullName>
    </submittedName>
</protein>
<dbReference type="SUPFAM" id="SSF63817">
    <property type="entry name" value="Sortase"/>
    <property type="match status" value="1"/>
</dbReference>
<gene>
    <name evidence="3" type="ORF">E7Z79_02805</name>
</gene>
<reference evidence="3" key="1">
    <citation type="submission" date="2019-04" db="EMBL/GenBank/DDBJ databases">
        <title>Evolution of Biomass-Degrading Anaerobic Consortia Revealed by Metagenomics.</title>
        <authorList>
            <person name="Peng X."/>
        </authorList>
    </citation>
    <scope>NUCLEOTIDE SEQUENCE</scope>
    <source>
        <strain evidence="3">SIG18</strain>
    </source>
</reference>
<proteinExistence type="predicted"/>
<organism evidence="3 4">
    <name type="scientific">Methanobrevibacter thaueri</name>
    <dbReference type="NCBI Taxonomy" id="190975"/>
    <lineage>
        <taxon>Archaea</taxon>
        <taxon>Methanobacteriati</taxon>
        <taxon>Methanobacteriota</taxon>
        <taxon>Methanomada group</taxon>
        <taxon>Methanobacteria</taxon>
        <taxon>Methanobacteriales</taxon>
        <taxon>Methanobacteriaceae</taxon>
        <taxon>Methanobrevibacter</taxon>
    </lineage>
</organism>
<feature type="transmembrane region" description="Helical" evidence="2">
    <location>
        <begin position="6"/>
        <end position="23"/>
    </location>
</feature>
<evidence type="ECO:0000256" key="2">
    <source>
        <dbReference type="SAM" id="Phobius"/>
    </source>
</evidence>
<dbReference type="CDD" id="cd05830">
    <property type="entry name" value="Sortase_E"/>
    <property type="match status" value="1"/>
</dbReference>
<feature type="transmembrane region" description="Helical" evidence="2">
    <location>
        <begin position="180"/>
        <end position="199"/>
    </location>
</feature>
<dbReference type="InterPro" id="IPR042003">
    <property type="entry name" value="Sortase_E"/>
</dbReference>
<dbReference type="Gene3D" id="2.40.260.10">
    <property type="entry name" value="Sortase"/>
    <property type="match status" value="1"/>
</dbReference>
<sequence length="241" mass="26586">MNKPSISTIIVIICLLIIGLYAMGEVNYFSTKVVVEKSVNVDSPKIVIPSIGVNEKINNETLNYGVLSDPGENIPTEESVALYGHRTLQGSPFLRLNELGVGDTFLIEWPGIGELKYNVVDTKIVPGTYDFYPEGTNSSYLITCDPIGSTENRIIVQGDLVEKGPVNIQVMEDNPQESNAWIISAIFMVVGFIFSLIYPKDNRPYILATVIIISAVLFYCCINPIPSELIYDKIIFLNGGL</sequence>
<dbReference type="AlphaFoldDB" id="A0A8T3V4Y2"/>
<evidence type="ECO:0000313" key="3">
    <source>
        <dbReference type="EMBL" id="MBE6501351.1"/>
    </source>
</evidence>
<keyword evidence="2" id="KW-1133">Transmembrane helix</keyword>